<dbReference type="AlphaFoldDB" id="A0A6B8VHB2"/>
<dbReference type="SUPFAM" id="SSF75005">
    <property type="entry name" value="Arabinanase/levansucrase/invertase"/>
    <property type="match status" value="1"/>
</dbReference>
<dbReference type="EC" id="3.2.1.26" evidence="2"/>
<dbReference type="KEGG" id="ckw:CKALI_07635"/>
<dbReference type="RefSeq" id="WP_156192712.1">
    <property type="nucleotide sequence ID" value="NZ_CP046452.1"/>
</dbReference>
<proteinExistence type="inferred from homology"/>
<dbReference type="GO" id="GO:0005975">
    <property type="term" value="P:carbohydrate metabolic process"/>
    <property type="evidence" value="ECO:0007669"/>
    <property type="project" value="InterPro"/>
</dbReference>
<evidence type="ECO:0000256" key="4">
    <source>
        <dbReference type="ARBA" id="ARBA00023295"/>
    </source>
</evidence>
<sequence length="432" mass="47548">MSSLRPRFHLTPAVGRLNDPNGVYLDGNILHVYYQHDPQWPFGAKRTGWGHATTTRDDPTWQHFPDALAPLTDYDLDGCYSGSAVMIDGELELFYTGNAKPGGVRRATQNLVTVSGRHRSDGGSHIRHPQNPLIEGPADGFTAHYRDPHVTYRDGEWVMVLGAQRADETGHVALYTSQDRRHWDFAGPIEFDLSNARPGFSPDLIPGGYMWECPNLFSMVDAHDGHTYDVLLFLPQGMSDPYPAADCCGYVVGHLNGNCFTVTRGFTILDFGHEFYAPQIASNSPEPLLIGWMGLPAQDEQPTKAEGWVHALTMVRRLELIDGHVWQQPWASISSAPATADYGPVAVWQGTLRSGDRLVLTEGESRELAVLHCGTELELTRGAESRVAPKLSEDVEVLAIVDGSCLEIFAGGIAFSSRVFYHGSNVGFATEK</sequence>
<name>A0A6B8VHB2_9CORY</name>
<evidence type="ECO:0000313" key="7">
    <source>
        <dbReference type="Proteomes" id="UP000427071"/>
    </source>
</evidence>
<dbReference type="GO" id="GO:0004564">
    <property type="term" value="F:beta-fructofuranosidase activity"/>
    <property type="evidence" value="ECO:0007669"/>
    <property type="project" value="UniProtKB-EC"/>
</dbReference>
<dbReference type="CDD" id="cd18623">
    <property type="entry name" value="GH32_ScrB-like"/>
    <property type="match status" value="1"/>
</dbReference>
<comment type="similarity">
    <text evidence="1">Belongs to the glycosyl hydrolase 32 family.</text>
</comment>
<feature type="domain" description="Glycosyl hydrolase family 32 N-terminal" evidence="5">
    <location>
        <begin position="9"/>
        <end position="329"/>
    </location>
</feature>
<dbReference type="SMART" id="SM00640">
    <property type="entry name" value="Glyco_32"/>
    <property type="match status" value="1"/>
</dbReference>
<dbReference type="EMBL" id="CP046452">
    <property type="protein sequence ID" value="QGU02389.1"/>
    <property type="molecule type" value="Genomic_DNA"/>
</dbReference>
<dbReference type="PANTHER" id="PTHR43101:SF1">
    <property type="entry name" value="BETA-FRUCTOSIDASE"/>
    <property type="match status" value="1"/>
</dbReference>
<reference evidence="7" key="1">
    <citation type="submission" date="2019-11" db="EMBL/GenBank/DDBJ databases">
        <title>Complete genome sequence of Corynebacterium kalinowskii 1959, a novel Corynebacterium species isolated from soil of a small paddock in Vilsendorf, Germany.</title>
        <authorList>
            <person name="Schaffert L."/>
            <person name="Ruwe M."/>
            <person name="Milse J."/>
            <person name="Hanuschka K."/>
            <person name="Ortseifen V."/>
            <person name="Droste J."/>
            <person name="Brandt D."/>
            <person name="Schlueter L."/>
            <person name="Kutter Y."/>
            <person name="Vinke S."/>
            <person name="Viehoefer P."/>
            <person name="Jacob L."/>
            <person name="Luebke N.-C."/>
            <person name="Schulte-Berndt E."/>
            <person name="Hain C."/>
            <person name="Linder M."/>
            <person name="Schmidt P."/>
            <person name="Wollenschlaeger L."/>
            <person name="Luttermann T."/>
            <person name="Thieme E."/>
            <person name="Hassa J."/>
            <person name="Haak M."/>
            <person name="Wittchen M."/>
            <person name="Mentz A."/>
            <person name="Persicke M."/>
            <person name="Busche T."/>
            <person name="Ruckert C."/>
        </authorList>
    </citation>
    <scope>NUCLEOTIDE SEQUENCE [LARGE SCALE GENOMIC DNA]</scope>
    <source>
        <strain evidence="7">1959</strain>
    </source>
</reference>
<dbReference type="InterPro" id="IPR001362">
    <property type="entry name" value="Glyco_hydro_32"/>
</dbReference>
<dbReference type="Pfam" id="PF00251">
    <property type="entry name" value="Glyco_hydro_32N"/>
    <property type="match status" value="1"/>
</dbReference>
<keyword evidence="3 6" id="KW-0378">Hydrolase</keyword>
<accession>A0A6B8VHB2</accession>
<dbReference type="InterPro" id="IPR018053">
    <property type="entry name" value="Glyco_hydro_32_AS"/>
</dbReference>
<dbReference type="InterPro" id="IPR013148">
    <property type="entry name" value="Glyco_hydro_32_N"/>
</dbReference>
<dbReference type="InterPro" id="IPR051214">
    <property type="entry name" value="GH32_Enzymes"/>
</dbReference>
<dbReference type="PANTHER" id="PTHR43101">
    <property type="entry name" value="BETA-FRUCTOSIDASE"/>
    <property type="match status" value="1"/>
</dbReference>
<keyword evidence="4 6" id="KW-0326">Glycosidase</keyword>
<protein>
    <recommendedName>
        <fullName evidence="2">beta-fructofuranosidase</fullName>
        <ecNumber evidence="2">3.2.1.26</ecNumber>
    </recommendedName>
</protein>
<keyword evidence="7" id="KW-1185">Reference proteome</keyword>
<gene>
    <name evidence="6" type="primary">scrB</name>
    <name evidence="6" type="ORF">CKALI_07635</name>
</gene>
<evidence type="ECO:0000313" key="6">
    <source>
        <dbReference type="EMBL" id="QGU02389.1"/>
    </source>
</evidence>
<dbReference type="Gene3D" id="2.115.10.20">
    <property type="entry name" value="Glycosyl hydrolase domain, family 43"/>
    <property type="match status" value="1"/>
</dbReference>
<evidence type="ECO:0000256" key="2">
    <source>
        <dbReference type="ARBA" id="ARBA00012758"/>
    </source>
</evidence>
<evidence type="ECO:0000259" key="5">
    <source>
        <dbReference type="Pfam" id="PF00251"/>
    </source>
</evidence>
<dbReference type="InterPro" id="IPR023296">
    <property type="entry name" value="Glyco_hydro_beta-prop_sf"/>
</dbReference>
<organism evidence="6 7">
    <name type="scientific">Corynebacterium kalinowskii</name>
    <dbReference type="NCBI Taxonomy" id="2675216"/>
    <lineage>
        <taxon>Bacteria</taxon>
        <taxon>Bacillati</taxon>
        <taxon>Actinomycetota</taxon>
        <taxon>Actinomycetes</taxon>
        <taxon>Mycobacteriales</taxon>
        <taxon>Corynebacteriaceae</taxon>
        <taxon>Corynebacterium</taxon>
    </lineage>
</organism>
<dbReference type="Proteomes" id="UP000427071">
    <property type="component" value="Chromosome"/>
</dbReference>
<evidence type="ECO:0000256" key="1">
    <source>
        <dbReference type="ARBA" id="ARBA00009902"/>
    </source>
</evidence>
<dbReference type="PROSITE" id="PS00609">
    <property type="entry name" value="GLYCOSYL_HYDROL_F32"/>
    <property type="match status" value="1"/>
</dbReference>
<evidence type="ECO:0000256" key="3">
    <source>
        <dbReference type="ARBA" id="ARBA00022801"/>
    </source>
</evidence>